<proteinExistence type="predicted"/>
<gene>
    <name evidence="1" type="ORF">GGX14DRAFT_581593</name>
</gene>
<dbReference type="AlphaFoldDB" id="A0AAD6YU88"/>
<dbReference type="Proteomes" id="UP001219525">
    <property type="component" value="Unassembled WGS sequence"/>
</dbReference>
<comment type="caution">
    <text evidence="1">The sequence shown here is derived from an EMBL/GenBank/DDBJ whole genome shotgun (WGS) entry which is preliminary data.</text>
</comment>
<evidence type="ECO:0000313" key="2">
    <source>
        <dbReference type="Proteomes" id="UP001219525"/>
    </source>
</evidence>
<keyword evidence="2" id="KW-1185">Reference proteome</keyword>
<accession>A0AAD6YU88</accession>
<protein>
    <submittedName>
        <fullName evidence="1">Uncharacterized protein</fullName>
    </submittedName>
</protein>
<evidence type="ECO:0000313" key="1">
    <source>
        <dbReference type="EMBL" id="KAJ7229903.1"/>
    </source>
</evidence>
<sequence length="380" mass="40297">MPPFHPATTPTTLILSHKHLAAAVLTTGGRSAPAAIRVPSIQTLATGLAREASACGGCVRGERGRLRVCEASACGRWWRACEVAGGGLRACEGSACGGSRARRGECVSQRVASGGVRVRLGLRRVAREARNRCLAVWCAESGRPMASFTVYWDGIKKDKKLLQAYENYAKHLKKKKQPEVGDGTCAMSAHARPARARPARAAGFVQGVCVRGQRGGLHARPARAAGRVHVRPARARPARAASACSGSRACACGGLRACGGLCEASAGEASARGGLRASRARAAGCVRGEHVQRVARVRGERVRRVACMQGERVRRVACEASVCGGLCARPARAAGCARGERVRCERARRLACVQQVVRGQRGRGQRGRRVACEAKIFTYY</sequence>
<dbReference type="EMBL" id="JARJCW010000001">
    <property type="protein sequence ID" value="KAJ7229903.1"/>
    <property type="molecule type" value="Genomic_DNA"/>
</dbReference>
<organism evidence="1 2">
    <name type="scientific">Mycena pura</name>
    <dbReference type="NCBI Taxonomy" id="153505"/>
    <lineage>
        <taxon>Eukaryota</taxon>
        <taxon>Fungi</taxon>
        <taxon>Dikarya</taxon>
        <taxon>Basidiomycota</taxon>
        <taxon>Agaricomycotina</taxon>
        <taxon>Agaricomycetes</taxon>
        <taxon>Agaricomycetidae</taxon>
        <taxon>Agaricales</taxon>
        <taxon>Marasmiineae</taxon>
        <taxon>Mycenaceae</taxon>
        <taxon>Mycena</taxon>
    </lineage>
</organism>
<name>A0AAD6YU88_9AGAR</name>
<reference evidence="1" key="1">
    <citation type="submission" date="2023-03" db="EMBL/GenBank/DDBJ databases">
        <title>Massive genome expansion in bonnet fungi (Mycena s.s.) driven by repeated elements and novel gene families across ecological guilds.</title>
        <authorList>
            <consortium name="Lawrence Berkeley National Laboratory"/>
            <person name="Harder C.B."/>
            <person name="Miyauchi S."/>
            <person name="Viragh M."/>
            <person name="Kuo A."/>
            <person name="Thoen E."/>
            <person name="Andreopoulos B."/>
            <person name="Lu D."/>
            <person name="Skrede I."/>
            <person name="Drula E."/>
            <person name="Henrissat B."/>
            <person name="Morin E."/>
            <person name="Kohler A."/>
            <person name="Barry K."/>
            <person name="LaButti K."/>
            <person name="Morin E."/>
            <person name="Salamov A."/>
            <person name="Lipzen A."/>
            <person name="Mereny Z."/>
            <person name="Hegedus B."/>
            <person name="Baldrian P."/>
            <person name="Stursova M."/>
            <person name="Weitz H."/>
            <person name="Taylor A."/>
            <person name="Grigoriev I.V."/>
            <person name="Nagy L.G."/>
            <person name="Martin F."/>
            <person name="Kauserud H."/>
        </authorList>
    </citation>
    <scope>NUCLEOTIDE SEQUENCE</scope>
    <source>
        <strain evidence="1">9144</strain>
    </source>
</reference>